<feature type="compositionally biased region" description="Basic and acidic residues" evidence="1">
    <location>
        <begin position="26"/>
        <end position="45"/>
    </location>
</feature>
<comment type="caution">
    <text evidence="2">The sequence shown here is derived from an EMBL/GenBank/DDBJ whole genome shotgun (WGS) entry which is preliminary data.</text>
</comment>
<feature type="region of interest" description="Disordered" evidence="1">
    <location>
        <begin position="1"/>
        <end position="66"/>
    </location>
</feature>
<evidence type="ECO:0000313" key="3">
    <source>
        <dbReference type="Proteomes" id="UP001620626"/>
    </source>
</evidence>
<dbReference type="EMBL" id="JBICBT010000846">
    <property type="protein sequence ID" value="KAL3097204.1"/>
    <property type="molecule type" value="Genomic_DNA"/>
</dbReference>
<proteinExistence type="predicted"/>
<evidence type="ECO:0000313" key="2">
    <source>
        <dbReference type="EMBL" id="KAL3097204.1"/>
    </source>
</evidence>
<dbReference type="Proteomes" id="UP001620626">
    <property type="component" value="Unassembled WGS sequence"/>
</dbReference>
<protein>
    <submittedName>
        <fullName evidence="2">Uncharacterized protein</fullName>
    </submittedName>
</protein>
<name>A0ABD2K345_9BILA</name>
<sequence length="89" mass="9993">MIAAHCQHGFPPHRPLNRNGALGDGKGSKAAEESKRKAAKEKENITRPTYRPTRRTTNRTDNSVLISTNPDQQQRHVITDLINVWASVH</sequence>
<dbReference type="AlphaFoldDB" id="A0ABD2K345"/>
<organism evidence="2 3">
    <name type="scientific">Heterodera trifolii</name>
    <dbReference type="NCBI Taxonomy" id="157864"/>
    <lineage>
        <taxon>Eukaryota</taxon>
        <taxon>Metazoa</taxon>
        <taxon>Ecdysozoa</taxon>
        <taxon>Nematoda</taxon>
        <taxon>Chromadorea</taxon>
        <taxon>Rhabditida</taxon>
        <taxon>Tylenchina</taxon>
        <taxon>Tylenchomorpha</taxon>
        <taxon>Tylenchoidea</taxon>
        <taxon>Heteroderidae</taxon>
        <taxon>Heteroderinae</taxon>
        <taxon>Heterodera</taxon>
    </lineage>
</organism>
<evidence type="ECO:0000256" key="1">
    <source>
        <dbReference type="SAM" id="MobiDB-lite"/>
    </source>
</evidence>
<gene>
    <name evidence="2" type="ORF">niasHT_030199</name>
</gene>
<accession>A0ABD2K345</accession>
<keyword evidence="3" id="KW-1185">Reference proteome</keyword>
<reference evidence="2 3" key="1">
    <citation type="submission" date="2024-10" db="EMBL/GenBank/DDBJ databases">
        <authorList>
            <person name="Kim D."/>
        </authorList>
    </citation>
    <scope>NUCLEOTIDE SEQUENCE [LARGE SCALE GENOMIC DNA]</scope>
    <source>
        <strain evidence="2">BH-2024</strain>
    </source>
</reference>